<dbReference type="AlphaFoldDB" id="A0A9W4WN45"/>
<accession>A0A9W4WN45</accession>
<dbReference type="PANTHER" id="PTHR46734:SF1">
    <property type="entry name" value="TELOMERIC REPEAT-BINDING FACTOR 1"/>
    <property type="match status" value="1"/>
</dbReference>
<reference evidence="2" key="1">
    <citation type="submission" date="2022-08" db="EMBL/GenBank/DDBJ databases">
        <authorList>
            <person name="Kallberg Y."/>
            <person name="Tangrot J."/>
            <person name="Rosling A."/>
        </authorList>
    </citation>
    <scope>NUCLEOTIDE SEQUENCE</scope>
    <source>
        <strain evidence="2">Wild A</strain>
    </source>
</reference>
<keyword evidence="1" id="KW-0539">Nucleus</keyword>
<dbReference type="InterPro" id="IPR009057">
    <property type="entry name" value="Homeodomain-like_sf"/>
</dbReference>
<dbReference type="EMBL" id="CAMKVN010001188">
    <property type="protein sequence ID" value="CAI2174283.1"/>
    <property type="molecule type" value="Genomic_DNA"/>
</dbReference>
<organism evidence="2 3">
    <name type="scientific">Funneliformis geosporum</name>
    <dbReference type="NCBI Taxonomy" id="1117311"/>
    <lineage>
        <taxon>Eukaryota</taxon>
        <taxon>Fungi</taxon>
        <taxon>Fungi incertae sedis</taxon>
        <taxon>Mucoromycota</taxon>
        <taxon>Glomeromycotina</taxon>
        <taxon>Glomeromycetes</taxon>
        <taxon>Glomerales</taxon>
        <taxon>Glomeraceae</taxon>
        <taxon>Funneliformis</taxon>
    </lineage>
</organism>
<dbReference type="PANTHER" id="PTHR46734">
    <property type="entry name" value="TELOMERIC REPEAT-BINDING FACTOR 1 TERF1"/>
    <property type="match status" value="1"/>
</dbReference>
<dbReference type="Gene3D" id="1.10.10.60">
    <property type="entry name" value="Homeodomain-like"/>
    <property type="match status" value="1"/>
</dbReference>
<name>A0A9W4WN45_9GLOM</name>
<dbReference type="Proteomes" id="UP001153678">
    <property type="component" value="Unassembled WGS sequence"/>
</dbReference>
<evidence type="ECO:0000256" key="1">
    <source>
        <dbReference type="ARBA" id="ARBA00023242"/>
    </source>
</evidence>
<comment type="caution">
    <text evidence="2">The sequence shown here is derived from an EMBL/GenBank/DDBJ whole genome shotgun (WGS) entry which is preliminary data.</text>
</comment>
<evidence type="ECO:0000313" key="2">
    <source>
        <dbReference type="EMBL" id="CAI2174283.1"/>
    </source>
</evidence>
<proteinExistence type="predicted"/>
<gene>
    <name evidence="2" type="ORF">FWILDA_LOCUS6513</name>
</gene>
<keyword evidence="3" id="KW-1185">Reference proteome</keyword>
<dbReference type="OrthoDB" id="608866at2759"/>
<protein>
    <submittedName>
        <fullName evidence="2">12020_t:CDS:1</fullName>
    </submittedName>
</protein>
<dbReference type="SUPFAM" id="SSF46689">
    <property type="entry name" value="Homeodomain-like"/>
    <property type="match status" value="1"/>
</dbReference>
<evidence type="ECO:0000313" key="3">
    <source>
        <dbReference type="Proteomes" id="UP001153678"/>
    </source>
</evidence>
<dbReference type="InterPro" id="IPR052450">
    <property type="entry name" value="TRBD-Containing_Protein"/>
</dbReference>
<sequence>MTMIQDNALKLGVEKYGNSWSRIASDQQLNLIHRTGQDLRDRCRVAFPETYARFIKSRKSNYIEQPDSQILKKFYALPFRTLQKSESPDV</sequence>